<keyword evidence="3" id="KW-1185">Reference proteome</keyword>
<dbReference type="AlphaFoldDB" id="A0A9P5BJJ6"/>
<dbReference type="Proteomes" id="UP000737391">
    <property type="component" value="Unassembled WGS sequence"/>
</dbReference>
<reference evidence="2" key="1">
    <citation type="submission" date="2020-01" db="EMBL/GenBank/DDBJ databases">
        <title>Identification and distribution of gene clusters putatively required for synthesis of sphingolipid metabolism inhibitors in phylogenetically diverse species of the filamentous fungus Fusarium.</title>
        <authorList>
            <person name="Kim H.-S."/>
            <person name="Busman M."/>
            <person name="Brown D.W."/>
            <person name="Divon H."/>
            <person name="Uhlig S."/>
            <person name="Proctor R.H."/>
        </authorList>
    </citation>
    <scope>NUCLEOTIDE SEQUENCE</scope>
    <source>
        <strain evidence="2">NRRL 31653</strain>
    </source>
</reference>
<gene>
    <name evidence="2" type="ORF">FAGAP_515</name>
</gene>
<feature type="transmembrane region" description="Helical" evidence="1">
    <location>
        <begin position="20"/>
        <end position="36"/>
    </location>
</feature>
<comment type="caution">
    <text evidence="2">The sequence shown here is derived from an EMBL/GenBank/DDBJ whole genome shotgun (WGS) entry which is preliminary data.</text>
</comment>
<keyword evidence="1" id="KW-1133">Transmembrane helix</keyword>
<feature type="transmembrane region" description="Helical" evidence="1">
    <location>
        <begin position="48"/>
        <end position="67"/>
    </location>
</feature>
<dbReference type="OrthoDB" id="3552356at2759"/>
<keyword evidence="1" id="KW-0472">Membrane</keyword>
<name>A0A9P5BJJ6_9HYPO</name>
<dbReference type="EMBL" id="LUFC02000029">
    <property type="protein sequence ID" value="KAF4503249.1"/>
    <property type="molecule type" value="Genomic_DNA"/>
</dbReference>
<organism evidence="2 3">
    <name type="scientific">Fusarium agapanthi</name>
    <dbReference type="NCBI Taxonomy" id="1803897"/>
    <lineage>
        <taxon>Eukaryota</taxon>
        <taxon>Fungi</taxon>
        <taxon>Dikarya</taxon>
        <taxon>Ascomycota</taxon>
        <taxon>Pezizomycotina</taxon>
        <taxon>Sordariomycetes</taxon>
        <taxon>Hypocreomycetidae</taxon>
        <taxon>Hypocreales</taxon>
        <taxon>Nectriaceae</taxon>
        <taxon>Fusarium</taxon>
        <taxon>Fusarium fujikuroi species complex</taxon>
    </lineage>
</organism>
<proteinExistence type="predicted"/>
<keyword evidence="1" id="KW-0812">Transmembrane</keyword>
<evidence type="ECO:0000256" key="1">
    <source>
        <dbReference type="SAM" id="Phobius"/>
    </source>
</evidence>
<sequence length="139" mass="15382">MESPSDIVLSTPGYYGPGSIVAWYCIVAATAISWIWNPAHRFQPTSDFIAAISYPLIAMIHFAIQLWNFPSDKKQYLRANLMHILIGNGDKGPVSEAYDYQYKNQKLLINQVPTCLMFSHASSPSIPPCGSMTIAFGPP</sequence>
<protein>
    <submittedName>
        <fullName evidence="2">Uncharacterized protein</fullName>
    </submittedName>
</protein>
<evidence type="ECO:0000313" key="3">
    <source>
        <dbReference type="Proteomes" id="UP000737391"/>
    </source>
</evidence>
<accession>A0A9P5BJJ6</accession>
<evidence type="ECO:0000313" key="2">
    <source>
        <dbReference type="EMBL" id="KAF4503249.1"/>
    </source>
</evidence>